<reference evidence="3" key="1">
    <citation type="journal article" date="2020" name="Stud. Mycol.">
        <title>101 Dothideomycetes genomes: a test case for predicting lifestyles and emergence of pathogens.</title>
        <authorList>
            <person name="Haridas S."/>
            <person name="Albert R."/>
            <person name="Binder M."/>
            <person name="Bloem J."/>
            <person name="Labutti K."/>
            <person name="Salamov A."/>
            <person name="Andreopoulos B."/>
            <person name="Baker S."/>
            <person name="Barry K."/>
            <person name="Bills G."/>
            <person name="Bluhm B."/>
            <person name="Cannon C."/>
            <person name="Castanera R."/>
            <person name="Culley D."/>
            <person name="Daum C."/>
            <person name="Ezra D."/>
            <person name="Gonzalez J."/>
            <person name="Henrissat B."/>
            <person name="Kuo A."/>
            <person name="Liang C."/>
            <person name="Lipzen A."/>
            <person name="Lutzoni F."/>
            <person name="Magnuson J."/>
            <person name="Mondo S."/>
            <person name="Nolan M."/>
            <person name="Ohm R."/>
            <person name="Pangilinan J."/>
            <person name="Park H.-J."/>
            <person name="Ramirez L."/>
            <person name="Alfaro M."/>
            <person name="Sun H."/>
            <person name="Tritt A."/>
            <person name="Yoshinaga Y."/>
            <person name="Zwiers L.-H."/>
            <person name="Turgeon B."/>
            <person name="Goodwin S."/>
            <person name="Spatafora J."/>
            <person name="Crous P."/>
            <person name="Grigoriev I."/>
        </authorList>
    </citation>
    <scope>NUCLEOTIDE SEQUENCE</scope>
    <source>
        <strain evidence="3">CBS 675.92</strain>
    </source>
</reference>
<dbReference type="InterPro" id="IPR000253">
    <property type="entry name" value="FHA_dom"/>
</dbReference>
<proteinExistence type="predicted"/>
<name>A0A6A5UES7_9PLEO</name>
<feature type="compositionally biased region" description="Basic and acidic residues" evidence="1">
    <location>
        <begin position="282"/>
        <end position="300"/>
    </location>
</feature>
<evidence type="ECO:0000256" key="1">
    <source>
        <dbReference type="SAM" id="MobiDB-lite"/>
    </source>
</evidence>
<dbReference type="OrthoDB" id="4096268at2759"/>
<feature type="compositionally biased region" description="Basic and acidic residues" evidence="1">
    <location>
        <begin position="197"/>
        <end position="207"/>
    </location>
</feature>
<feature type="region of interest" description="Disordered" evidence="1">
    <location>
        <begin position="486"/>
        <end position="518"/>
    </location>
</feature>
<dbReference type="PROSITE" id="PS50006">
    <property type="entry name" value="FHA_DOMAIN"/>
    <property type="match status" value="1"/>
</dbReference>
<dbReference type="InterPro" id="IPR051176">
    <property type="entry name" value="Cent_Immune-Sig_Mod"/>
</dbReference>
<evidence type="ECO:0000313" key="3">
    <source>
        <dbReference type="EMBL" id="KAF1962439.1"/>
    </source>
</evidence>
<organism evidence="3 4">
    <name type="scientific">Byssothecium circinans</name>
    <dbReference type="NCBI Taxonomy" id="147558"/>
    <lineage>
        <taxon>Eukaryota</taxon>
        <taxon>Fungi</taxon>
        <taxon>Dikarya</taxon>
        <taxon>Ascomycota</taxon>
        <taxon>Pezizomycotina</taxon>
        <taxon>Dothideomycetes</taxon>
        <taxon>Pleosporomycetidae</taxon>
        <taxon>Pleosporales</taxon>
        <taxon>Massarineae</taxon>
        <taxon>Massarinaceae</taxon>
        <taxon>Byssothecium</taxon>
    </lineage>
</organism>
<feature type="region of interest" description="Disordered" evidence="1">
    <location>
        <begin position="197"/>
        <end position="218"/>
    </location>
</feature>
<dbReference type="InterPro" id="IPR008984">
    <property type="entry name" value="SMAD_FHA_dom_sf"/>
</dbReference>
<feature type="compositionally biased region" description="Low complexity" evidence="1">
    <location>
        <begin position="271"/>
        <end position="281"/>
    </location>
</feature>
<dbReference type="PANTHER" id="PTHR15715">
    <property type="entry name" value="CENTROSOMAL PROTEIN OF 170 KDA"/>
    <property type="match status" value="1"/>
</dbReference>
<feature type="region of interest" description="Disordered" evidence="1">
    <location>
        <begin position="263"/>
        <end position="333"/>
    </location>
</feature>
<dbReference type="PANTHER" id="PTHR15715:SF37">
    <property type="entry name" value="LD47843P"/>
    <property type="match status" value="1"/>
</dbReference>
<dbReference type="SMART" id="SM00240">
    <property type="entry name" value="FHA"/>
    <property type="match status" value="1"/>
</dbReference>
<keyword evidence="4" id="KW-1185">Reference proteome</keyword>
<gene>
    <name evidence="3" type="ORF">CC80DRAFT_542747</name>
</gene>
<feature type="compositionally biased region" description="Acidic residues" evidence="1">
    <location>
        <begin position="147"/>
        <end position="157"/>
    </location>
</feature>
<sequence length="633" mass="68946">MPADTFHVTLRAADGFDEFHERKLTMHPGERIIIGRASRNLQKPELMTAPNNAFIDSPVISRAHAALTVQPTPPAVYIADNGSMHGTLVNGDRLEAHRALKLESGDLLQFGADVTRDTDHFVARKYTFQAILPEASFAHGFTVPDSETSEAEDDIDDATSSPPPAHLCYGSQANPVTIQDSEDLPPQVAAEKEITTVRSEPTAKDEMQSNEPRTLTDDTAELYAPSSPLLNTASVMADTHSVYSSAEEDEESMWPLVDEQDSLMDHDPILDGDYISDYGSSDNEHEDAASDSHSDVERSSDVSSDEEESEDEEDNMVVEDNAKDEDADAVRRMKLKTMISHQEEMSPPQPELTPMSSQANAKILDSLMVHDARPEPNNVIPKAPEPSLSAYESNFTNSFGTWGSPLPPRSEPLKWMPWGASAEYVSPYTPRESSSRTFTGDVPIGNPFVPHSTFQDAWYSPMNVEPFEFKFSQPPQAVMNTAQHPEVSPPIQSLGSAKVAVPSGSPQSADSSPSQPIRRTKVSITEIVEDVPEQPPNPTSVSRSLKRKAEVLDEEIEELVEEVVDSTTTQHSAQAAPVTVATDIDTSPTSERPKKRLRAALGGAAKTVAGLLIPGTILAVSVLTQLPDGFWAT</sequence>
<protein>
    <recommendedName>
        <fullName evidence="2">FHA domain-containing protein</fullName>
    </recommendedName>
</protein>
<dbReference type="Proteomes" id="UP000800035">
    <property type="component" value="Unassembled WGS sequence"/>
</dbReference>
<feature type="region of interest" description="Disordered" evidence="1">
    <location>
        <begin position="142"/>
        <end position="171"/>
    </location>
</feature>
<evidence type="ECO:0000259" key="2">
    <source>
        <dbReference type="PROSITE" id="PS50006"/>
    </source>
</evidence>
<feature type="compositionally biased region" description="Low complexity" evidence="1">
    <location>
        <begin position="502"/>
        <end position="516"/>
    </location>
</feature>
<dbReference type="SUPFAM" id="SSF49879">
    <property type="entry name" value="SMAD/FHA domain"/>
    <property type="match status" value="1"/>
</dbReference>
<evidence type="ECO:0000313" key="4">
    <source>
        <dbReference type="Proteomes" id="UP000800035"/>
    </source>
</evidence>
<accession>A0A6A5UES7</accession>
<dbReference type="Gene3D" id="2.60.200.20">
    <property type="match status" value="1"/>
</dbReference>
<dbReference type="EMBL" id="ML976979">
    <property type="protein sequence ID" value="KAF1962439.1"/>
    <property type="molecule type" value="Genomic_DNA"/>
</dbReference>
<dbReference type="GO" id="GO:0005737">
    <property type="term" value="C:cytoplasm"/>
    <property type="evidence" value="ECO:0007669"/>
    <property type="project" value="TreeGrafter"/>
</dbReference>
<feature type="domain" description="FHA" evidence="2">
    <location>
        <begin position="32"/>
        <end position="94"/>
    </location>
</feature>
<feature type="compositionally biased region" description="Acidic residues" evidence="1">
    <location>
        <begin position="303"/>
        <end position="327"/>
    </location>
</feature>
<dbReference type="AlphaFoldDB" id="A0A6A5UES7"/>
<dbReference type="Pfam" id="PF00498">
    <property type="entry name" value="FHA"/>
    <property type="match status" value="1"/>
</dbReference>